<keyword evidence="1" id="KW-0808">Transferase</keyword>
<dbReference type="OrthoDB" id="1431348at2"/>
<dbReference type="AlphaFoldDB" id="A0A3D9VDD8"/>
<gene>
    <name evidence="1" type="ORF">DFJ64_0687</name>
</gene>
<dbReference type="PANTHER" id="PTHR10704:SF44">
    <property type="entry name" value="LD35051P-RELATED"/>
    <property type="match status" value="1"/>
</dbReference>
<dbReference type="GO" id="GO:0006790">
    <property type="term" value="P:sulfur compound metabolic process"/>
    <property type="evidence" value="ECO:0007669"/>
    <property type="project" value="TreeGrafter"/>
</dbReference>
<protein>
    <submittedName>
        <fullName evidence="1">Sulfotransferase family protein</fullName>
    </submittedName>
</protein>
<dbReference type="InterPro" id="IPR027417">
    <property type="entry name" value="P-loop_NTPase"/>
</dbReference>
<dbReference type="GO" id="GO:0006044">
    <property type="term" value="P:N-acetylglucosamine metabolic process"/>
    <property type="evidence" value="ECO:0007669"/>
    <property type="project" value="TreeGrafter"/>
</dbReference>
<dbReference type="InterPro" id="IPR051135">
    <property type="entry name" value="Gal/GlcNAc/GalNAc_ST"/>
</dbReference>
<dbReference type="Gene3D" id="3.40.50.300">
    <property type="entry name" value="P-loop containing nucleotide triphosphate hydrolases"/>
    <property type="match status" value="1"/>
</dbReference>
<comment type="caution">
    <text evidence="1">The sequence shown here is derived from an EMBL/GenBank/DDBJ whole genome shotgun (WGS) entry which is preliminary data.</text>
</comment>
<proteinExistence type="predicted"/>
<dbReference type="RefSeq" id="WP_115849122.1">
    <property type="nucleotide sequence ID" value="NZ_QTUC01000001.1"/>
</dbReference>
<dbReference type="EMBL" id="QTUC01000001">
    <property type="protein sequence ID" value="REF35311.1"/>
    <property type="molecule type" value="Genomic_DNA"/>
</dbReference>
<evidence type="ECO:0000313" key="2">
    <source>
        <dbReference type="Proteomes" id="UP000256485"/>
    </source>
</evidence>
<keyword evidence="2" id="KW-1185">Reference proteome</keyword>
<reference evidence="1 2" key="1">
    <citation type="submission" date="2018-08" db="EMBL/GenBank/DDBJ databases">
        <title>Sequencing the genomes of 1000 actinobacteria strains.</title>
        <authorList>
            <person name="Klenk H.-P."/>
        </authorList>
    </citation>
    <scope>NUCLEOTIDE SEQUENCE [LARGE SCALE GENOMIC DNA]</scope>
    <source>
        <strain evidence="1 2">DSM 22891</strain>
    </source>
</reference>
<organism evidence="1 2">
    <name type="scientific">Thermasporomyces composti</name>
    <dbReference type="NCBI Taxonomy" id="696763"/>
    <lineage>
        <taxon>Bacteria</taxon>
        <taxon>Bacillati</taxon>
        <taxon>Actinomycetota</taxon>
        <taxon>Actinomycetes</taxon>
        <taxon>Propionibacteriales</taxon>
        <taxon>Nocardioidaceae</taxon>
        <taxon>Thermasporomyces</taxon>
    </lineage>
</organism>
<dbReference type="SUPFAM" id="SSF52540">
    <property type="entry name" value="P-loop containing nucleoside triphosphate hydrolases"/>
    <property type="match status" value="1"/>
</dbReference>
<accession>A0A3D9VDD8</accession>
<evidence type="ECO:0000313" key="1">
    <source>
        <dbReference type="EMBL" id="REF35311.1"/>
    </source>
</evidence>
<dbReference type="PANTHER" id="PTHR10704">
    <property type="entry name" value="CARBOHYDRATE SULFOTRANSFERASE"/>
    <property type="match status" value="1"/>
</dbReference>
<name>A0A3D9VDD8_THECX</name>
<sequence>MPGAIAKVRHAVPSAVKRMAVRVVGALPVCALLDSPGLDKPLRNVVVVTGPHRSGTTIMGRLLEHAPRTFLVHEPFNPDWGLQGVSHRYPYLRSVDTGSAPARTLRRFLTTGQGQWMGHGQPLPANHKRMRANRANVRGLRPLGYVAIVKDPFLLMSLGWINTALSERPPIVTLRHPGAWVMSLLRRSMHPRAALRSIREQACYGDPVVGELMEKHDWENADIVRAGAATWACLVRMLDVQLEAGAKASVVRMEDFAADPYAVMLDVYRTCGLRPPRDLRRVVDHYTGSQNVVIPAGRVLHELRRDSASLANAWRDRLDDDQQRTIREITEPVADRWYPAW</sequence>
<dbReference type="Proteomes" id="UP000256485">
    <property type="component" value="Unassembled WGS sequence"/>
</dbReference>
<dbReference type="GO" id="GO:0001517">
    <property type="term" value="F:N-acetylglucosamine 6-O-sulfotransferase activity"/>
    <property type="evidence" value="ECO:0007669"/>
    <property type="project" value="TreeGrafter"/>
</dbReference>